<accession>A0A022QN60</accession>
<feature type="signal peptide" evidence="10">
    <location>
        <begin position="1"/>
        <end position="24"/>
    </location>
</feature>
<evidence type="ECO:0000313" key="16">
    <source>
        <dbReference type="Proteomes" id="UP000030748"/>
    </source>
</evidence>
<evidence type="ECO:0000259" key="12">
    <source>
        <dbReference type="Pfam" id="PF02225"/>
    </source>
</evidence>
<keyword evidence="3 9" id="KW-0645">Protease</keyword>
<dbReference type="OrthoDB" id="206201at2759"/>
<evidence type="ECO:0000256" key="3">
    <source>
        <dbReference type="ARBA" id="ARBA00022670"/>
    </source>
</evidence>
<evidence type="ECO:0000256" key="7">
    <source>
        <dbReference type="ARBA" id="ARBA00023180"/>
    </source>
</evidence>
<proteinExistence type="inferred from homology"/>
<dbReference type="InterPro" id="IPR003137">
    <property type="entry name" value="PA_domain"/>
</dbReference>
<feature type="active site" description="Charge relay system" evidence="8 9">
    <location>
        <position position="195"/>
    </location>
</feature>
<name>A0A022QN60_ERYGU</name>
<dbReference type="Pfam" id="PF05922">
    <property type="entry name" value="Inhibitor_I9"/>
    <property type="match status" value="1"/>
</dbReference>
<dbReference type="GO" id="GO:0005576">
    <property type="term" value="C:extracellular region"/>
    <property type="evidence" value="ECO:0000318"/>
    <property type="project" value="GO_Central"/>
</dbReference>
<dbReference type="Pfam" id="PF02225">
    <property type="entry name" value="PA"/>
    <property type="match status" value="1"/>
</dbReference>
<sequence length="732" mass="77611">MYTALTHVVWFLAIATLTIQTTLSLLPTTPIQNVSKTYIVHVTTPPRGTNVSDWHLSFLPKGGDDRIVHTYRHVINGFAAKLTPDELADMEKISGFLHASPDRRCTPHTTNSPSFLGLNPERGSWPGQTDFGSGVIIGVLDSGITPNHPSFSDEDVPPPPAKWKGRCDLPICNNKIIGARNFIDYGLPPLDHTGHGTHTASTAAGNFVSGANLFGQANGTASGLAPHAHLAIYKVCDIESCDQSNILAGLDAAIEDGVDVISLSVSTVVLHLYEDYAAIGAFAATKKGIFVSTSAGNEGPFTSSTENTSPWTLTVGASTTDRTIAAATILGNGDIFKGQAVGDPTNYSLTMLPLVHYPGQAAESCESGSLDNLDVKGKVVLCVMESSPVGIAQAVKHAGAAAVILMNSEEGGYTTMSYALPLPSLSVSYLYGEQIKKYVSSTSTPVAKILLQGTAFRDETAPAVASFSSRGPNSVSPGILKPDILGPGVNILAAWYKSVENAKPATAAFYLDSGTSMACPHLSAVAALIKKAHPSWSPAMIKSGMMTSASQLNRDQKPILDGSTNRPADVFATGAGHVNPKLALDPGLVYDITSQDYISYLCSLYSEKEVEVIVREKVNCSGLGIPEAQLNYPSFAVQLGKGGSVTYSRTVTNVGNANSTYEVEIESAPGVDISVEPTVLTFTQLNQNSTYKVEFRRQNKKNETGGYVQGSITWSSVTHNVRIPVSVHLLDY</sequence>
<dbReference type="Gene3D" id="3.50.30.30">
    <property type="match status" value="1"/>
</dbReference>
<dbReference type="Gene3D" id="3.30.70.80">
    <property type="entry name" value="Peptidase S8 propeptide/proteinase inhibitor I9"/>
    <property type="match status" value="1"/>
</dbReference>
<dbReference type="PhylomeDB" id="A0A022QN60"/>
<protein>
    <submittedName>
        <fullName evidence="15">Uncharacterized protein</fullName>
    </submittedName>
</protein>
<dbReference type="FunFam" id="2.60.40.2310:FF:000001">
    <property type="entry name" value="Subtilisin-like protease SBT1.5"/>
    <property type="match status" value="1"/>
</dbReference>
<dbReference type="PANTHER" id="PTHR10795">
    <property type="entry name" value="PROPROTEIN CONVERTASE SUBTILISIN/KEXIN"/>
    <property type="match status" value="1"/>
</dbReference>
<dbReference type="InterPro" id="IPR034197">
    <property type="entry name" value="Peptidases_S8_3"/>
</dbReference>
<keyword evidence="4 10" id="KW-0732">Signal</keyword>
<evidence type="ECO:0000256" key="5">
    <source>
        <dbReference type="ARBA" id="ARBA00022801"/>
    </source>
</evidence>
<evidence type="ECO:0000256" key="4">
    <source>
        <dbReference type="ARBA" id="ARBA00022729"/>
    </source>
</evidence>
<gene>
    <name evidence="15" type="ORF">MIMGU_mgv1a001970mg</name>
</gene>
<dbReference type="CDD" id="cd04852">
    <property type="entry name" value="Peptidases_S8_3"/>
    <property type="match status" value="1"/>
</dbReference>
<dbReference type="InterPro" id="IPR010259">
    <property type="entry name" value="S8pro/Inhibitor_I9"/>
</dbReference>
<dbReference type="SUPFAM" id="SSF52743">
    <property type="entry name" value="Subtilisin-like"/>
    <property type="match status" value="1"/>
</dbReference>
<dbReference type="Proteomes" id="UP000030748">
    <property type="component" value="Unassembled WGS sequence"/>
</dbReference>
<evidence type="ECO:0000256" key="2">
    <source>
        <dbReference type="ARBA" id="ARBA00011073"/>
    </source>
</evidence>
<dbReference type="PROSITE" id="PS51892">
    <property type="entry name" value="SUBTILASE"/>
    <property type="match status" value="1"/>
</dbReference>
<evidence type="ECO:0000259" key="11">
    <source>
        <dbReference type="Pfam" id="PF00082"/>
    </source>
</evidence>
<evidence type="ECO:0000259" key="14">
    <source>
        <dbReference type="Pfam" id="PF17766"/>
    </source>
</evidence>
<feature type="chain" id="PRO_5001504220" evidence="10">
    <location>
        <begin position="25"/>
        <end position="732"/>
    </location>
</feature>
<dbReference type="InterPro" id="IPR041469">
    <property type="entry name" value="Subtilisin-like_FN3"/>
</dbReference>
<dbReference type="OMA" id="IKHAHPT"/>
<feature type="domain" description="Inhibitor I9" evidence="13">
    <location>
        <begin position="37"/>
        <end position="105"/>
    </location>
</feature>
<keyword evidence="7" id="KW-0325">Glycoprotein</keyword>
<dbReference type="CDD" id="cd02120">
    <property type="entry name" value="PA_subtilisin_like"/>
    <property type="match status" value="1"/>
</dbReference>
<evidence type="ECO:0000259" key="13">
    <source>
        <dbReference type="Pfam" id="PF05922"/>
    </source>
</evidence>
<dbReference type="InterPro" id="IPR000209">
    <property type="entry name" value="Peptidase_S8/S53_dom"/>
</dbReference>
<feature type="domain" description="Subtilisin-like protease fibronectin type-III" evidence="14">
    <location>
        <begin position="629"/>
        <end position="727"/>
    </location>
</feature>
<dbReference type="KEGG" id="egt:105967320"/>
<dbReference type="PRINTS" id="PR00723">
    <property type="entry name" value="SUBTILISIN"/>
</dbReference>
<dbReference type="MEROPS" id="S08.006"/>
<evidence type="ECO:0000256" key="10">
    <source>
        <dbReference type="SAM" id="SignalP"/>
    </source>
</evidence>
<dbReference type="Pfam" id="PF17766">
    <property type="entry name" value="fn3_6"/>
    <property type="match status" value="1"/>
</dbReference>
<dbReference type="PROSITE" id="PS00136">
    <property type="entry name" value="SUBTILASE_ASP"/>
    <property type="match status" value="1"/>
</dbReference>
<feature type="domain" description="Peptidase S8/S53" evidence="11">
    <location>
        <begin position="132"/>
        <end position="553"/>
    </location>
</feature>
<comment type="subcellular location">
    <subcellularLocation>
        <location evidence="1">Secreted</location>
    </subcellularLocation>
</comment>
<dbReference type="InterPro" id="IPR045051">
    <property type="entry name" value="SBT"/>
</dbReference>
<keyword evidence="16" id="KW-1185">Reference proteome</keyword>
<dbReference type="GO" id="GO:0004252">
    <property type="term" value="F:serine-type endopeptidase activity"/>
    <property type="evidence" value="ECO:0000318"/>
    <property type="project" value="GO_Central"/>
</dbReference>
<dbReference type="AlphaFoldDB" id="A0A022QN60"/>
<keyword evidence="6 9" id="KW-0720">Serine protease</keyword>
<dbReference type="Pfam" id="PF00082">
    <property type="entry name" value="Peptidase_S8"/>
    <property type="match status" value="1"/>
</dbReference>
<feature type="active site" description="Charge relay system" evidence="8 9">
    <location>
        <position position="141"/>
    </location>
</feature>
<dbReference type="InterPro" id="IPR036852">
    <property type="entry name" value="Peptidase_S8/S53_dom_sf"/>
</dbReference>
<evidence type="ECO:0000313" key="15">
    <source>
        <dbReference type="EMBL" id="EYU29014.1"/>
    </source>
</evidence>
<keyword evidence="5 9" id="KW-0378">Hydrolase</keyword>
<feature type="active site" description="Charge relay system" evidence="8 9">
    <location>
        <position position="516"/>
    </location>
</feature>
<dbReference type="GO" id="GO:0006508">
    <property type="term" value="P:proteolysis"/>
    <property type="evidence" value="ECO:0007669"/>
    <property type="project" value="UniProtKB-KW"/>
</dbReference>
<evidence type="ECO:0000256" key="1">
    <source>
        <dbReference type="ARBA" id="ARBA00004613"/>
    </source>
</evidence>
<evidence type="ECO:0000256" key="6">
    <source>
        <dbReference type="ARBA" id="ARBA00022825"/>
    </source>
</evidence>
<feature type="domain" description="PA" evidence="12">
    <location>
        <begin position="352"/>
        <end position="434"/>
    </location>
</feature>
<dbReference type="EMBL" id="KI631278">
    <property type="protein sequence ID" value="EYU29014.1"/>
    <property type="molecule type" value="Genomic_DNA"/>
</dbReference>
<reference evidence="15 16" key="1">
    <citation type="journal article" date="2013" name="Proc. Natl. Acad. Sci. U.S.A.">
        <title>Fine-scale variation in meiotic recombination in Mimulus inferred from population shotgun sequencing.</title>
        <authorList>
            <person name="Hellsten U."/>
            <person name="Wright K.M."/>
            <person name="Jenkins J."/>
            <person name="Shu S."/>
            <person name="Yuan Y."/>
            <person name="Wessler S.R."/>
            <person name="Schmutz J."/>
            <person name="Willis J.H."/>
            <person name="Rokhsar D.S."/>
        </authorList>
    </citation>
    <scope>NUCLEOTIDE SEQUENCE [LARGE SCALE GENOMIC DNA]</scope>
    <source>
        <strain evidence="16">cv. DUN x IM62</strain>
    </source>
</reference>
<dbReference type="Gene3D" id="2.60.40.2310">
    <property type="match status" value="1"/>
</dbReference>
<dbReference type="Gene3D" id="3.40.50.200">
    <property type="entry name" value="Peptidase S8/S53 domain"/>
    <property type="match status" value="1"/>
</dbReference>
<evidence type="ECO:0000256" key="8">
    <source>
        <dbReference type="PIRSR" id="PIRSR615500-1"/>
    </source>
</evidence>
<comment type="similarity">
    <text evidence="2 9">Belongs to the peptidase S8 family.</text>
</comment>
<dbReference type="InterPro" id="IPR037045">
    <property type="entry name" value="S8pro/Inhibitor_I9_sf"/>
</dbReference>
<evidence type="ECO:0000256" key="9">
    <source>
        <dbReference type="PROSITE-ProRule" id="PRU01240"/>
    </source>
</evidence>
<dbReference type="InterPro" id="IPR023827">
    <property type="entry name" value="Peptidase_S8_Asp-AS"/>
</dbReference>
<dbReference type="InterPro" id="IPR015500">
    <property type="entry name" value="Peptidase_S8_subtilisin-rel"/>
</dbReference>
<organism evidence="15 16">
    <name type="scientific">Erythranthe guttata</name>
    <name type="common">Yellow monkey flower</name>
    <name type="synonym">Mimulus guttatus</name>
    <dbReference type="NCBI Taxonomy" id="4155"/>
    <lineage>
        <taxon>Eukaryota</taxon>
        <taxon>Viridiplantae</taxon>
        <taxon>Streptophyta</taxon>
        <taxon>Embryophyta</taxon>
        <taxon>Tracheophyta</taxon>
        <taxon>Spermatophyta</taxon>
        <taxon>Magnoliopsida</taxon>
        <taxon>eudicotyledons</taxon>
        <taxon>Gunneridae</taxon>
        <taxon>Pentapetalae</taxon>
        <taxon>asterids</taxon>
        <taxon>lamiids</taxon>
        <taxon>Lamiales</taxon>
        <taxon>Phrymaceae</taxon>
        <taxon>Erythranthe</taxon>
    </lineage>
</organism>